<gene>
    <name evidence="3" type="ORF">PHACT_00920</name>
</gene>
<dbReference type="InterPro" id="IPR019734">
    <property type="entry name" value="TPR_rpt"/>
</dbReference>
<evidence type="ECO:0000313" key="3">
    <source>
        <dbReference type="EMBL" id="OFE11881.1"/>
    </source>
</evidence>
<evidence type="ECO:0000313" key="4">
    <source>
        <dbReference type="Proteomes" id="UP000175669"/>
    </source>
</evidence>
<dbReference type="OrthoDB" id="5574348at2"/>
<dbReference type="Proteomes" id="UP000175669">
    <property type="component" value="Unassembled WGS sequence"/>
</dbReference>
<comment type="caution">
    <text evidence="3">The sequence shown here is derived from an EMBL/GenBank/DDBJ whole genome shotgun (WGS) entry which is preliminary data.</text>
</comment>
<dbReference type="SUPFAM" id="SSF48452">
    <property type="entry name" value="TPR-like"/>
    <property type="match status" value="2"/>
</dbReference>
<dbReference type="SMART" id="SM00028">
    <property type="entry name" value="TPR"/>
    <property type="match status" value="4"/>
</dbReference>
<evidence type="ECO:0000256" key="1">
    <source>
        <dbReference type="SAM" id="MobiDB-lite"/>
    </source>
</evidence>
<dbReference type="STRING" id="1524254.PHACT_00920"/>
<dbReference type="Gene3D" id="1.25.40.10">
    <property type="entry name" value="Tetratricopeptide repeat domain"/>
    <property type="match status" value="2"/>
</dbReference>
<organism evidence="3 4">
    <name type="scientific">Pseudohongiella acticola</name>
    <dbReference type="NCBI Taxonomy" id="1524254"/>
    <lineage>
        <taxon>Bacteria</taxon>
        <taxon>Pseudomonadati</taxon>
        <taxon>Pseudomonadota</taxon>
        <taxon>Gammaproteobacteria</taxon>
        <taxon>Pseudomonadales</taxon>
        <taxon>Pseudohongiellaceae</taxon>
        <taxon>Pseudohongiella</taxon>
    </lineage>
</organism>
<feature type="signal peptide" evidence="2">
    <location>
        <begin position="1"/>
        <end position="34"/>
    </location>
</feature>
<dbReference type="RefSeq" id="WP_070115506.1">
    <property type="nucleotide sequence ID" value="NZ_CAXATG010000002.1"/>
</dbReference>
<feature type="region of interest" description="Disordered" evidence="1">
    <location>
        <begin position="33"/>
        <end position="53"/>
    </location>
</feature>
<dbReference type="EMBL" id="MASR01000001">
    <property type="protein sequence ID" value="OFE11881.1"/>
    <property type="molecule type" value="Genomic_DNA"/>
</dbReference>
<evidence type="ECO:0008006" key="5">
    <source>
        <dbReference type="Google" id="ProtNLM"/>
    </source>
</evidence>
<proteinExistence type="predicted"/>
<feature type="chain" id="PRO_5009211970" description="Tetratricopeptide repeat protein" evidence="2">
    <location>
        <begin position="35"/>
        <end position="453"/>
    </location>
</feature>
<keyword evidence="4" id="KW-1185">Reference proteome</keyword>
<keyword evidence="2" id="KW-0732">Signal</keyword>
<reference evidence="4" key="1">
    <citation type="submission" date="2016-07" db="EMBL/GenBank/DDBJ databases">
        <authorList>
            <person name="Florea S."/>
            <person name="Webb J.S."/>
            <person name="Jaromczyk J."/>
            <person name="Schardl C.L."/>
        </authorList>
    </citation>
    <scope>NUCLEOTIDE SEQUENCE [LARGE SCALE GENOMIC DNA]</scope>
    <source>
        <strain evidence="4">KCTC 42131</strain>
    </source>
</reference>
<accession>A0A1E8CHH5</accession>
<sequence length="453" mass="51769">MLKSKFKYKSLLMAMTFTASTLLGQAAFMATASAQDDEDDGPRQPPPTRSSEVLSDRVFRVISEINEMMNPPEEGDQPDLPGAKEELDELNERYDSLNNFEKSTLLNFYTNYYLAVDDIDNALLTFERILTIEELRPEARLRALRSLGQLYASEERFQEAITTLNTWRDLSETEDATIYLILATSHYNLENFEQAIPLLINHMDMVIAEGGELRKNIYGLLNLMYIEQEDYRNALDVTRTMIALFDEAPEYRNLAAIYGYLEEDAKRLQTLELTYVRGFMDSEAQFLNLAQSLAGIDAPYRGIKILEDGISQGIVEENEANLRRLTQMYIMASEFEGAVEPAERLTELANDGESWDYLGYIHLMNRDYEGAVEAMQTALERGGLENQGDVQLSLARALVELERFDEATTAARAAQNLGVDNAQQFLTYIENSKNRFETLQERKEQSIDYYREA</sequence>
<evidence type="ECO:0000256" key="2">
    <source>
        <dbReference type="SAM" id="SignalP"/>
    </source>
</evidence>
<name>A0A1E8CHH5_9GAMM</name>
<dbReference type="AlphaFoldDB" id="A0A1E8CHH5"/>
<dbReference type="InterPro" id="IPR011990">
    <property type="entry name" value="TPR-like_helical_dom_sf"/>
</dbReference>
<protein>
    <recommendedName>
        <fullName evidence="5">Tetratricopeptide repeat protein</fullName>
    </recommendedName>
</protein>